<reference evidence="3 4" key="1">
    <citation type="submission" date="2018-04" db="EMBL/GenBank/DDBJ databases">
        <authorList>
            <person name="Zhang X."/>
            <person name="Yuan J."/>
            <person name="Li F."/>
            <person name="Xiang J."/>
        </authorList>
    </citation>
    <scope>NUCLEOTIDE SEQUENCE [LARGE SCALE GENOMIC DNA]</scope>
    <source>
        <tissue evidence="3">Muscle</tissue>
    </source>
</reference>
<reference evidence="3 4" key="2">
    <citation type="submission" date="2019-01" db="EMBL/GenBank/DDBJ databases">
        <title>The decoding of complex shrimp genome reveals the adaptation for benthos swimmer, frequently molting mechanism and breeding impact on genome.</title>
        <authorList>
            <person name="Sun Y."/>
            <person name="Gao Y."/>
            <person name="Yu Y."/>
        </authorList>
    </citation>
    <scope>NUCLEOTIDE SEQUENCE [LARGE SCALE GENOMIC DNA]</scope>
    <source>
        <tissue evidence="3">Muscle</tissue>
    </source>
</reference>
<proteinExistence type="predicted"/>
<keyword evidence="4" id="KW-1185">Reference proteome</keyword>
<protein>
    <submittedName>
        <fullName evidence="3">Uncharacterized protein</fullName>
    </submittedName>
</protein>
<feature type="compositionally biased region" description="Low complexity" evidence="1">
    <location>
        <begin position="290"/>
        <end position="304"/>
    </location>
</feature>
<feature type="region of interest" description="Disordered" evidence="1">
    <location>
        <begin position="30"/>
        <end position="53"/>
    </location>
</feature>
<gene>
    <name evidence="3" type="ORF">C7M84_009764</name>
</gene>
<evidence type="ECO:0000256" key="1">
    <source>
        <dbReference type="SAM" id="MobiDB-lite"/>
    </source>
</evidence>
<evidence type="ECO:0000313" key="4">
    <source>
        <dbReference type="Proteomes" id="UP000283509"/>
    </source>
</evidence>
<dbReference type="EMBL" id="QCYY01002234">
    <property type="protein sequence ID" value="ROT71880.1"/>
    <property type="molecule type" value="Genomic_DNA"/>
</dbReference>
<dbReference type="Proteomes" id="UP000283509">
    <property type="component" value="Unassembled WGS sequence"/>
</dbReference>
<evidence type="ECO:0000313" key="3">
    <source>
        <dbReference type="EMBL" id="ROT71880.1"/>
    </source>
</evidence>
<dbReference type="PRINTS" id="PR01217">
    <property type="entry name" value="PRICHEXTENSN"/>
</dbReference>
<organism evidence="3 4">
    <name type="scientific">Penaeus vannamei</name>
    <name type="common">Whiteleg shrimp</name>
    <name type="synonym">Litopenaeus vannamei</name>
    <dbReference type="NCBI Taxonomy" id="6689"/>
    <lineage>
        <taxon>Eukaryota</taxon>
        <taxon>Metazoa</taxon>
        <taxon>Ecdysozoa</taxon>
        <taxon>Arthropoda</taxon>
        <taxon>Crustacea</taxon>
        <taxon>Multicrustacea</taxon>
        <taxon>Malacostraca</taxon>
        <taxon>Eumalacostraca</taxon>
        <taxon>Eucarida</taxon>
        <taxon>Decapoda</taxon>
        <taxon>Dendrobranchiata</taxon>
        <taxon>Penaeoidea</taxon>
        <taxon>Penaeidae</taxon>
        <taxon>Penaeus</taxon>
    </lineage>
</organism>
<dbReference type="AlphaFoldDB" id="A0A3R7MXD9"/>
<evidence type="ECO:0000256" key="2">
    <source>
        <dbReference type="SAM" id="Phobius"/>
    </source>
</evidence>
<feature type="region of interest" description="Disordered" evidence="1">
    <location>
        <begin position="233"/>
        <end position="259"/>
    </location>
</feature>
<keyword evidence="2" id="KW-1133">Transmembrane helix</keyword>
<feature type="transmembrane region" description="Helical" evidence="2">
    <location>
        <begin position="385"/>
        <end position="406"/>
    </location>
</feature>
<feature type="compositionally biased region" description="Pro residues" evidence="1">
    <location>
        <begin position="277"/>
        <end position="289"/>
    </location>
</feature>
<name>A0A3R7MXD9_PENVA</name>
<accession>A0A3R7MXD9</accession>
<feature type="region of interest" description="Disordered" evidence="1">
    <location>
        <begin position="277"/>
        <end position="306"/>
    </location>
</feature>
<keyword evidence="2" id="KW-0472">Membrane</keyword>
<comment type="caution">
    <text evidence="3">The sequence shown here is derived from an EMBL/GenBank/DDBJ whole genome shotgun (WGS) entry which is preliminary data.</text>
</comment>
<keyword evidence="2" id="KW-0812">Transmembrane</keyword>
<sequence length="409" mass="44078">MTNEKGPRPRTRLPERTVDGSWRVLGLPRSSAAGSSWEPRFSHLGPSQGRGSRAGVNQALCRVSPRRHGLWALLAGWLGSGFEAWHFLCLGGFLGPPGEGLKGAHAPPSSASGGENFHPRRWTKASARGLSAALPGPLSRPLSRPLSSPLPLPLPSLDGTLSLAEILFVLPLLFIVSPLLRSDPPPCLRLPLSSSTPPLYPPSLPPYSSLRSPSLLQPPPPFALPSPHLPSLLPPFPSPTPPPPPSPSTFPPPTPPSPHLPSPPFYLPFGPLLPSPSRPTPSPFPPSPRLRPTFPSLPSTLTPSTFPPPLPSPTFPSLLLPSLPLPLPSPSLRPSPHLPLTPPFAPPSPPLLLPPPLALQHLIRRYFSSFTQALFKQPPSQICKLLVTFFSYIPYTFYIFYIMTLYDLS</sequence>